<feature type="region of interest" description="Disordered" evidence="1">
    <location>
        <begin position="128"/>
        <end position="181"/>
    </location>
</feature>
<organism evidence="2 3">
    <name type="scientific">Solea senegalensis</name>
    <name type="common">Senegalese sole</name>
    <dbReference type="NCBI Taxonomy" id="28829"/>
    <lineage>
        <taxon>Eukaryota</taxon>
        <taxon>Metazoa</taxon>
        <taxon>Chordata</taxon>
        <taxon>Craniata</taxon>
        <taxon>Vertebrata</taxon>
        <taxon>Euteleostomi</taxon>
        <taxon>Actinopterygii</taxon>
        <taxon>Neopterygii</taxon>
        <taxon>Teleostei</taxon>
        <taxon>Neoteleostei</taxon>
        <taxon>Acanthomorphata</taxon>
        <taxon>Carangaria</taxon>
        <taxon>Pleuronectiformes</taxon>
        <taxon>Pleuronectoidei</taxon>
        <taxon>Soleidae</taxon>
        <taxon>Solea</taxon>
    </lineage>
</organism>
<reference evidence="2 3" key="1">
    <citation type="journal article" date="2021" name="Sci. Rep.">
        <title>Chromosome anchoring in Senegalese sole (Solea senegalensis) reveals sex-associated markers and genome rearrangements in flatfish.</title>
        <authorList>
            <person name="Guerrero-Cozar I."/>
            <person name="Gomez-Garrido J."/>
            <person name="Berbel C."/>
            <person name="Martinez-Blanch J.F."/>
            <person name="Alioto T."/>
            <person name="Claros M.G."/>
            <person name="Gagnaire P.A."/>
            <person name="Manchado M."/>
        </authorList>
    </citation>
    <scope>NUCLEOTIDE SEQUENCE [LARGE SCALE GENOMIC DNA]</scope>
    <source>
        <strain evidence="2">Sse05_10M</strain>
    </source>
</reference>
<dbReference type="Proteomes" id="UP000693946">
    <property type="component" value="Linkage Group LG7"/>
</dbReference>
<feature type="region of interest" description="Disordered" evidence="1">
    <location>
        <begin position="62"/>
        <end position="98"/>
    </location>
</feature>
<evidence type="ECO:0000313" key="3">
    <source>
        <dbReference type="Proteomes" id="UP000693946"/>
    </source>
</evidence>
<sequence>MATDKTPERRLTDVLLDISEETFVKELEPPDYHRYSGLEEAVCGWARAAPLSCILSTQHKYRRPPNEAADNPEPSSVDPESSASIAEHRCGSQAGRRYTLKKSTPLEKHVDLLSDTVVAPLRLDAPERPVFSATQGEEGTLRETSLQRHHPSSKYSDNRLTKPHKNNPRHSNTMKNSHKPTNTLVPITNFTFFPPIKPPHLDAKIKGHSGKKAPEGEMFEEDWFMFGKKSDTSDEFHSYTAALTSIHRTCQHKPLLFSTLSVALPKTSCCMRPVK</sequence>
<reference evidence="2" key="2">
    <citation type="submission" date="2021-03" db="EMBL/GenBank/DDBJ databases">
        <authorList>
            <person name="Guerrero-Cozar I."/>
            <person name="Gomez-Garrido J."/>
            <person name="Berbel C."/>
            <person name="Martinez-Blanch J.F."/>
            <person name="Alioto T."/>
            <person name="Claros M.G."/>
            <person name="Gagnaire P.A."/>
            <person name="Manchado M."/>
        </authorList>
    </citation>
    <scope>NUCLEOTIDE SEQUENCE</scope>
    <source>
        <strain evidence="2">Sse05_10M</strain>
        <tissue evidence="2">Blood</tissue>
    </source>
</reference>
<feature type="compositionally biased region" description="Polar residues" evidence="1">
    <location>
        <begin position="169"/>
        <end position="181"/>
    </location>
</feature>
<keyword evidence="3" id="KW-1185">Reference proteome</keyword>
<proteinExistence type="predicted"/>
<dbReference type="EMBL" id="JAGKHQ010000019">
    <property type="protein sequence ID" value="KAG7482848.1"/>
    <property type="molecule type" value="Genomic_DNA"/>
</dbReference>
<accession>A0AAV6Q3Z5</accession>
<name>A0AAV6Q3Z5_SOLSE</name>
<comment type="caution">
    <text evidence="2">The sequence shown here is derived from an EMBL/GenBank/DDBJ whole genome shotgun (WGS) entry which is preliminary data.</text>
</comment>
<evidence type="ECO:0000313" key="2">
    <source>
        <dbReference type="EMBL" id="KAG7482849.1"/>
    </source>
</evidence>
<gene>
    <name evidence="2" type="ORF">JOB18_032202</name>
</gene>
<dbReference type="EMBL" id="JAGKHQ010000019">
    <property type="protein sequence ID" value="KAG7482849.1"/>
    <property type="molecule type" value="Genomic_DNA"/>
</dbReference>
<protein>
    <submittedName>
        <fullName evidence="2">Uncharacterized protein</fullName>
    </submittedName>
</protein>
<dbReference type="AlphaFoldDB" id="A0AAV6Q3Z5"/>
<evidence type="ECO:0000256" key="1">
    <source>
        <dbReference type="SAM" id="MobiDB-lite"/>
    </source>
</evidence>